<dbReference type="Pfam" id="PF03407">
    <property type="entry name" value="Nucleotid_trans"/>
    <property type="match status" value="1"/>
</dbReference>
<evidence type="ECO:0000313" key="2">
    <source>
        <dbReference type="EMBL" id="KAK9794359.1"/>
    </source>
</evidence>
<dbReference type="Proteomes" id="UP001465755">
    <property type="component" value="Unassembled WGS sequence"/>
</dbReference>
<sequence length="320" mass="36677">MLWKFGLPCWYDDLCPRGEELPPGQYQKDYNHYYCKYWWGLKLLSAGYDAAFLDNDCVVLSSPWQKTNADKYDLEGLSDHVKDHMKKLPSPQELLSQPQSCVYKEITKPDLTGESGQQLVHEAAAADSSVPWAMVPCMSTGLFVAHPTPGAASFFEDVLWYLRQQPDAWDQAAVNKVLMAHLLNLDDKQQRLRFRLLPLADYANLANYQHEIETQRTTEAIVAHPCCVDMTDAYANKQTALTQAHLWQSDSWQPEWGHAVLRGFQECLTSPKGAVCQRMKSVRTPARAASQHEFHRHHRKWRVKLLSPQGKHPGRKFRAK</sequence>
<reference evidence="2 3" key="1">
    <citation type="journal article" date="2024" name="Nat. Commun.">
        <title>Phylogenomics reveals the evolutionary origins of lichenization in chlorophyte algae.</title>
        <authorList>
            <person name="Puginier C."/>
            <person name="Libourel C."/>
            <person name="Otte J."/>
            <person name="Skaloud P."/>
            <person name="Haon M."/>
            <person name="Grisel S."/>
            <person name="Petersen M."/>
            <person name="Berrin J.G."/>
            <person name="Delaux P.M."/>
            <person name="Dal Grande F."/>
            <person name="Keller J."/>
        </authorList>
    </citation>
    <scope>NUCLEOTIDE SEQUENCE [LARGE SCALE GENOMIC DNA]</scope>
    <source>
        <strain evidence="2 3">SAG 2036</strain>
    </source>
</reference>
<feature type="domain" description="Nucleotide-diphospho-sugar transferase" evidence="1">
    <location>
        <begin position="41"/>
        <end position="230"/>
    </location>
</feature>
<gene>
    <name evidence="2" type="ORF">WJX73_004361</name>
</gene>
<name>A0AAW1NTV7_9CHLO</name>
<comment type="caution">
    <text evidence="2">The sequence shown here is derived from an EMBL/GenBank/DDBJ whole genome shotgun (WGS) entry which is preliminary data.</text>
</comment>
<dbReference type="EMBL" id="JALJOQ010000139">
    <property type="protein sequence ID" value="KAK9794359.1"/>
    <property type="molecule type" value="Genomic_DNA"/>
</dbReference>
<accession>A0AAW1NTV7</accession>
<dbReference type="AlphaFoldDB" id="A0AAW1NTV7"/>
<evidence type="ECO:0000313" key="3">
    <source>
        <dbReference type="Proteomes" id="UP001465755"/>
    </source>
</evidence>
<proteinExistence type="predicted"/>
<dbReference type="InterPro" id="IPR005069">
    <property type="entry name" value="Nucl-diP-sugar_transferase"/>
</dbReference>
<evidence type="ECO:0000259" key="1">
    <source>
        <dbReference type="Pfam" id="PF03407"/>
    </source>
</evidence>
<keyword evidence="3" id="KW-1185">Reference proteome</keyword>
<protein>
    <recommendedName>
        <fullName evidence="1">Nucleotide-diphospho-sugar transferase domain-containing protein</fullName>
    </recommendedName>
</protein>
<organism evidence="2 3">
    <name type="scientific">Symbiochloris irregularis</name>
    <dbReference type="NCBI Taxonomy" id="706552"/>
    <lineage>
        <taxon>Eukaryota</taxon>
        <taxon>Viridiplantae</taxon>
        <taxon>Chlorophyta</taxon>
        <taxon>core chlorophytes</taxon>
        <taxon>Trebouxiophyceae</taxon>
        <taxon>Trebouxiales</taxon>
        <taxon>Trebouxiaceae</taxon>
        <taxon>Symbiochloris</taxon>
    </lineage>
</organism>